<comment type="similarity">
    <text evidence="1">Belongs to the bacterial solute-binding protein 8 family.</text>
</comment>
<dbReference type="PANTHER" id="PTHR30535">
    <property type="entry name" value="VITAMIN B12-BINDING PROTEIN"/>
    <property type="match status" value="1"/>
</dbReference>
<dbReference type="InterPro" id="IPR002491">
    <property type="entry name" value="ABC_transptr_periplasmic_BD"/>
</dbReference>
<organism evidence="4 5">
    <name type="scientific">candidate division WOR-1 bacterium RIFOXYC2_FULL_41_25</name>
    <dbReference type="NCBI Taxonomy" id="1802586"/>
    <lineage>
        <taxon>Bacteria</taxon>
        <taxon>Bacillati</taxon>
        <taxon>Saganbacteria</taxon>
    </lineage>
</organism>
<name>A0A1F4TIZ8_UNCSA</name>
<dbReference type="SUPFAM" id="SSF53807">
    <property type="entry name" value="Helical backbone' metal receptor"/>
    <property type="match status" value="1"/>
</dbReference>
<dbReference type="NCBIfam" id="NF038402">
    <property type="entry name" value="TroA_like"/>
    <property type="match status" value="1"/>
</dbReference>
<feature type="domain" description="Fe/B12 periplasmic-binding" evidence="3">
    <location>
        <begin position="15"/>
        <end position="261"/>
    </location>
</feature>
<evidence type="ECO:0000313" key="4">
    <source>
        <dbReference type="EMBL" id="OGC32711.1"/>
    </source>
</evidence>
<dbReference type="PANTHER" id="PTHR30535:SF34">
    <property type="entry name" value="MOLYBDATE-BINDING PROTEIN MOLA"/>
    <property type="match status" value="1"/>
</dbReference>
<dbReference type="InterPro" id="IPR054828">
    <property type="entry name" value="Vit_B12_bind_prot"/>
</dbReference>
<keyword evidence="2" id="KW-0732">Signal</keyword>
<dbReference type="CDD" id="cd01144">
    <property type="entry name" value="BtuF"/>
    <property type="match status" value="1"/>
</dbReference>
<evidence type="ECO:0000259" key="3">
    <source>
        <dbReference type="PROSITE" id="PS50983"/>
    </source>
</evidence>
<dbReference type="AlphaFoldDB" id="A0A1F4TIZ8"/>
<proteinExistence type="inferred from homology"/>
<dbReference type="GO" id="GO:0071281">
    <property type="term" value="P:cellular response to iron ion"/>
    <property type="evidence" value="ECO:0007669"/>
    <property type="project" value="TreeGrafter"/>
</dbReference>
<accession>A0A1F4TIZ8</accession>
<sequence length="261" mass="28796">MFAGIAYALPTVPQRIISAMPSITEMLYALDLGDQIVGVTSNCNYPPQVEKKAKVGGFFLNLEKVVSLKPDLIVMLKGAQDQDIKKFKRFGLTVYPINPDSVKGVMDSLIELGGVTGKQARARKVVQVMQKRLGKIKIDFKSILKRKKVIVIVGHKPLIVAGAGTFIDGILIYAGVDNIGAQVKGEYPQYSLEKLVNENPDCLIIPQGMIELAKIKSDKRWRDIEAVKNNKILFIDPDTLSRPGPRVVDVVEEIAAFVHDK</sequence>
<dbReference type="Gene3D" id="3.40.50.1980">
    <property type="entry name" value="Nitrogenase molybdenum iron protein domain"/>
    <property type="match status" value="2"/>
</dbReference>
<comment type="caution">
    <text evidence="4">The sequence shown here is derived from an EMBL/GenBank/DDBJ whole genome shotgun (WGS) entry which is preliminary data.</text>
</comment>
<dbReference type="PROSITE" id="PS50983">
    <property type="entry name" value="FE_B12_PBP"/>
    <property type="match status" value="1"/>
</dbReference>
<evidence type="ECO:0000313" key="5">
    <source>
        <dbReference type="Proteomes" id="UP000177309"/>
    </source>
</evidence>
<protein>
    <recommendedName>
        <fullName evidence="3">Fe/B12 periplasmic-binding domain-containing protein</fullName>
    </recommendedName>
</protein>
<evidence type="ECO:0000256" key="1">
    <source>
        <dbReference type="ARBA" id="ARBA00008814"/>
    </source>
</evidence>
<evidence type="ECO:0000256" key="2">
    <source>
        <dbReference type="ARBA" id="ARBA00022729"/>
    </source>
</evidence>
<dbReference type="EMBL" id="MEUI01000047">
    <property type="protein sequence ID" value="OGC32711.1"/>
    <property type="molecule type" value="Genomic_DNA"/>
</dbReference>
<dbReference type="Pfam" id="PF01497">
    <property type="entry name" value="Peripla_BP_2"/>
    <property type="match status" value="1"/>
</dbReference>
<reference evidence="4 5" key="1">
    <citation type="journal article" date="2016" name="Nat. Commun.">
        <title>Thousands of microbial genomes shed light on interconnected biogeochemical processes in an aquifer system.</title>
        <authorList>
            <person name="Anantharaman K."/>
            <person name="Brown C.T."/>
            <person name="Hug L.A."/>
            <person name="Sharon I."/>
            <person name="Castelle C.J."/>
            <person name="Probst A.J."/>
            <person name="Thomas B.C."/>
            <person name="Singh A."/>
            <person name="Wilkins M.J."/>
            <person name="Karaoz U."/>
            <person name="Brodie E.L."/>
            <person name="Williams K.H."/>
            <person name="Hubbard S.S."/>
            <person name="Banfield J.F."/>
        </authorList>
    </citation>
    <scope>NUCLEOTIDE SEQUENCE [LARGE SCALE GENOMIC DNA]</scope>
</reference>
<gene>
    <name evidence="4" type="ORF">A2462_04130</name>
</gene>
<dbReference type="InterPro" id="IPR050902">
    <property type="entry name" value="ABC_Transporter_SBP"/>
</dbReference>
<dbReference type="Proteomes" id="UP000177309">
    <property type="component" value="Unassembled WGS sequence"/>
</dbReference>